<sequence>MLHNVKLLSSYMKAISSWPEDGENTIKSIPSPYQIARKINISANSSYKMWNLIFEKEYIKDMIIMPEVFPGGLRRYYLMAMLPFEYLKDVEHKLGELPFVEILHSSNYLKKKRESQGVENYSEIGHIQFISNEDHLMENLDEIGNAFRESGLEFKMMNYFPYSEVSTTPTQGQIRLVNCIAYKSVKNFSTEEITDELSYSRKRARKNLDMIVENRFVKGKVIFNFKKIPNIITKQISIMVPEADTGQYTRWFRSKKLIRDNLIYYGNYPHTLTLTVFGESMEEIDNITEFLSENFNEIYTIDRFETTFYSEIKNFYRSIQISERE</sequence>
<reference evidence="1 4" key="1">
    <citation type="submission" date="2016-04" db="EMBL/GenBank/DDBJ databases">
        <authorList>
            <person name="Evans L.H."/>
            <person name="Alamgir A."/>
            <person name="Owens N."/>
            <person name="Weber N.D."/>
            <person name="Virtaneva K."/>
            <person name="Barbian K."/>
            <person name="Babar A."/>
            <person name="Rosenke K."/>
        </authorList>
    </citation>
    <scope>NUCLEOTIDE SEQUENCE [LARGE SCALE GENOMIC DNA]</scope>
    <source>
        <strain evidence="1">S5</strain>
        <strain evidence="4">S5(T) (JCM 30642 \VKM B-2941)</strain>
    </source>
</reference>
<evidence type="ECO:0000313" key="4">
    <source>
        <dbReference type="Proteomes" id="UP000195607"/>
    </source>
</evidence>
<dbReference type="Proteomes" id="UP000187822">
    <property type="component" value="Chromosome I"/>
</dbReference>
<name>A0A1N5WPH5_9ARCH</name>
<dbReference type="STRING" id="1673428.CPM_1866"/>
<protein>
    <submittedName>
        <fullName evidence="1">Uncharacterized protein</fullName>
    </submittedName>
</protein>
<keyword evidence="3" id="KW-1185">Reference proteome</keyword>
<dbReference type="KEGG" id="cdiv:CPM_1866"/>
<accession>A0A1N5WPH5</accession>
<organism evidence="1 4">
    <name type="scientific">Cuniculiplasma divulgatum</name>
    <dbReference type="NCBI Taxonomy" id="1673428"/>
    <lineage>
        <taxon>Archaea</taxon>
        <taxon>Methanobacteriati</taxon>
        <taxon>Thermoplasmatota</taxon>
        <taxon>Thermoplasmata</taxon>
        <taxon>Thermoplasmatales</taxon>
        <taxon>Cuniculiplasmataceae</taxon>
        <taxon>Cuniculiplasma</taxon>
    </lineage>
</organism>
<dbReference type="Proteomes" id="UP000195607">
    <property type="component" value="Chromosome I"/>
</dbReference>
<dbReference type="EMBL" id="LT671858">
    <property type="protein sequence ID" value="SIM87066.1"/>
    <property type="molecule type" value="Genomic_DNA"/>
</dbReference>
<reference evidence="2" key="3">
    <citation type="submission" date="2016-06" db="EMBL/GenBank/DDBJ databases">
        <authorList>
            <person name="Olsen C.W."/>
            <person name="Carey S."/>
            <person name="Hinshaw L."/>
            <person name="Karasin A.I."/>
        </authorList>
    </citation>
    <scope>NUCLEOTIDE SEQUENCE [LARGE SCALE GENOMIC DNA]</scope>
    <source>
        <strain evidence="2">PM4</strain>
    </source>
</reference>
<evidence type="ECO:0000313" key="2">
    <source>
        <dbReference type="EMBL" id="SJK85642.1"/>
    </source>
</evidence>
<dbReference type="EMBL" id="LT719092">
    <property type="protein sequence ID" value="SJK85642.1"/>
    <property type="molecule type" value="Genomic_DNA"/>
</dbReference>
<dbReference type="AlphaFoldDB" id="A0A1N5WPH5"/>
<reference evidence="3" key="2">
    <citation type="submission" date="2016-06" db="EMBL/GenBank/DDBJ databases">
        <authorList>
            <person name="Toshchakov V.S."/>
        </authorList>
    </citation>
    <scope>NUCLEOTIDE SEQUENCE [LARGE SCALE GENOMIC DNA]</scope>
    <source>
        <strain>PM4 (JCM 30641</strain>
        <strain evidence="3">\VKM B-2940)</strain>
    </source>
</reference>
<proteinExistence type="predicted"/>
<evidence type="ECO:0000313" key="1">
    <source>
        <dbReference type="EMBL" id="SIM87066.1"/>
    </source>
</evidence>
<gene>
    <name evidence="2" type="ORF">CPM_1866</name>
    <name evidence="1" type="ORF">CSP5_1927</name>
</gene>
<evidence type="ECO:0000313" key="3">
    <source>
        <dbReference type="Proteomes" id="UP000187822"/>
    </source>
</evidence>